<keyword evidence="3" id="KW-1133">Transmembrane helix</keyword>
<dbReference type="Gene3D" id="3.80.10.10">
    <property type="entry name" value="Ribonuclease Inhibitor"/>
    <property type="match status" value="1"/>
</dbReference>
<feature type="transmembrane region" description="Helical" evidence="3">
    <location>
        <begin position="396"/>
        <end position="421"/>
    </location>
</feature>
<keyword evidence="3" id="KW-0812">Transmembrane</keyword>
<accession>A0A835YJS9</accession>
<keyword evidence="1" id="KW-0433">Leucine-rich repeat</keyword>
<protein>
    <submittedName>
        <fullName evidence="4">Uncharacterized protein</fullName>
    </submittedName>
</protein>
<sequence>MAPLAKSLDNLNSLAALPAALLEARCPAEDSVERTAEKLYRWELRRAIDAQKRAHRGQEDRGIGPELVDKLSLLGMQEQLAQPEVQEVPLLSTVMAAPALRRAHNVQRSTVIKHLAATVHMLACNDVKVVRVNLNSLELEDDWVKLVASALLKNTRAALSLAANVGVTNASALALATLLQSGLCALRTLSLSGRKRRRDQLPTQLITATGVAALAAALPCCRLRRLALDHQAVGDAGAAALARALLQPSCQLEHLSMADAAVTHAGAAALAAALASCCARGAAASSGGGSCSGGSSGIGGSGSGALRLRSLDLSKNQVGAAAAAALTSAAAAATKAATAAATAAASAVLPAEVTAKHMSMCGMAASFRLDLSRNGVGDEADAAAIMALAREAKGRIVVAALLPVLLAVVWATVAAAVAAAAGPATKVVAPAAAAASTATATAAAVLLVEEAVVMSSLTDRPHLQHLDTIQSQLQRQSLDLKYSLVLVAAVSVVRYLAAHGGHAGSGGTARAATAAPATRTAAAAAAAAATTAAAQQRASTAVAGPRRPVSLMALANAHAAADAALRTRSLDADYMARKAARLAAAPSAGRARGGALTREVYGRGPRGADTAFAREVARRHGVPHDVKDHFFALKACTTRRW</sequence>
<dbReference type="Pfam" id="PF13516">
    <property type="entry name" value="LRR_6"/>
    <property type="match status" value="1"/>
</dbReference>
<keyword evidence="3" id="KW-0472">Membrane</keyword>
<evidence type="ECO:0000313" key="4">
    <source>
        <dbReference type="EMBL" id="KAG5175147.1"/>
    </source>
</evidence>
<dbReference type="InterPro" id="IPR051261">
    <property type="entry name" value="NLR"/>
</dbReference>
<dbReference type="PANTHER" id="PTHR24106">
    <property type="entry name" value="NACHT, LRR AND CARD DOMAINS-CONTAINING"/>
    <property type="match status" value="1"/>
</dbReference>
<dbReference type="EMBL" id="JAFCMP010000553">
    <property type="protein sequence ID" value="KAG5175147.1"/>
    <property type="molecule type" value="Genomic_DNA"/>
</dbReference>
<reference evidence="4" key="1">
    <citation type="submission" date="2021-02" db="EMBL/GenBank/DDBJ databases">
        <title>First Annotated Genome of the Yellow-green Alga Tribonema minus.</title>
        <authorList>
            <person name="Mahan K.M."/>
        </authorList>
    </citation>
    <scope>NUCLEOTIDE SEQUENCE</scope>
    <source>
        <strain evidence="4">UTEX B ZZ1240</strain>
    </source>
</reference>
<evidence type="ECO:0000256" key="3">
    <source>
        <dbReference type="SAM" id="Phobius"/>
    </source>
</evidence>
<dbReference type="SUPFAM" id="SSF52047">
    <property type="entry name" value="RNI-like"/>
    <property type="match status" value="1"/>
</dbReference>
<proteinExistence type="predicted"/>
<dbReference type="Proteomes" id="UP000664859">
    <property type="component" value="Unassembled WGS sequence"/>
</dbReference>
<dbReference type="InterPro" id="IPR001611">
    <property type="entry name" value="Leu-rich_rpt"/>
</dbReference>
<evidence type="ECO:0000256" key="2">
    <source>
        <dbReference type="ARBA" id="ARBA00022737"/>
    </source>
</evidence>
<gene>
    <name evidence="4" type="ORF">JKP88DRAFT_339337</name>
</gene>
<dbReference type="InterPro" id="IPR032675">
    <property type="entry name" value="LRR_dom_sf"/>
</dbReference>
<evidence type="ECO:0000313" key="5">
    <source>
        <dbReference type="Proteomes" id="UP000664859"/>
    </source>
</evidence>
<comment type="caution">
    <text evidence="4">The sequence shown here is derived from an EMBL/GenBank/DDBJ whole genome shotgun (WGS) entry which is preliminary data.</text>
</comment>
<evidence type="ECO:0000256" key="1">
    <source>
        <dbReference type="ARBA" id="ARBA00022614"/>
    </source>
</evidence>
<organism evidence="4 5">
    <name type="scientific">Tribonema minus</name>
    <dbReference type="NCBI Taxonomy" id="303371"/>
    <lineage>
        <taxon>Eukaryota</taxon>
        <taxon>Sar</taxon>
        <taxon>Stramenopiles</taxon>
        <taxon>Ochrophyta</taxon>
        <taxon>PX clade</taxon>
        <taxon>Xanthophyceae</taxon>
        <taxon>Tribonematales</taxon>
        <taxon>Tribonemataceae</taxon>
        <taxon>Tribonema</taxon>
    </lineage>
</organism>
<name>A0A835YJS9_9STRA</name>
<keyword evidence="5" id="KW-1185">Reference proteome</keyword>
<dbReference type="SMART" id="SM00368">
    <property type="entry name" value="LRR_RI"/>
    <property type="match status" value="3"/>
</dbReference>
<keyword evidence="2" id="KW-0677">Repeat</keyword>
<dbReference type="AlphaFoldDB" id="A0A835YJS9"/>